<evidence type="ECO:0000256" key="2">
    <source>
        <dbReference type="ARBA" id="ARBA00008889"/>
    </source>
</evidence>
<evidence type="ECO:0000256" key="4">
    <source>
        <dbReference type="ARBA" id="ARBA00023274"/>
    </source>
</evidence>
<evidence type="ECO:0000256" key="5">
    <source>
        <dbReference type="ARBA" id="ARBA00035202"/>
    </source>
</evidence>
<evidence type="ECO:0000256" key="3">
    <source>
        <dbReference type="ARBA" id="ARBA00022980"/>
    </source>
</evidence>
<gene>
    <name evidence="7" type="primary">rplJ</name>
    <name evidence="7" type="ORF">QTN89_20205</name>
</gene>
<comment type="function">
    <text evidence="1">Forms part of the ribosomal stalk, playing a central role in the interaction of the ribosome with GTP-bound translation factors.</text>
</comment>
<keyword evidence="3 7" id="KW-0689">Ribosomal protein</keyword>
<organism evidence="7 8">
    <name type="scientific">Roseiconus lacunae</name>
    <dbReference type="NCBI Taxonomy" id="2605694"/>
    <lineage>
        <taxon>Bacteria</taxon>
        <taxon>Pseudomonadati</taxon>
        <taxon>Planctomycetota</taxon>
        <taxon>Planctomycetia</taxon>
        <taxon>Pirellulales</taxon>
        <taxon>Pirellulaceae</taxon>
        <taxon>Roseiconus</taxon>
    </lineage>
</organism>
<evidence type="ECO:0000313" key="8">
    <source>
        <dbReference type="Proteomes" id="UP001239462"/>
    </source>
</evidence>
<name>A0ABT7PMP5_9BACT</name>
<dbReference type="InterPro" id="IPR047865">
    <property type="entry name" value="Ribosomal_uL10_bac_type"/>
</dbReference>
<reference evidence="7 8" key="1">
    <citation type="submission" date="2023-06" db="EMBL/GenBank/DDBJ databases">
        <title>Roseiconus lacunae JC819 isolated from Gulf of Mannar region, Tamil Nadu.</title>
        <authorList>
            <person name="Pk S."/>
            <person name="Ch S."/>
            <person name="Ch V.R."/>
        </authorList>
    </citation>
    <scope>NUCLEOTIDE SEQUENCE [LARGE SCALE GENOMIC DNA]</scope>
    <source>
        <strain evidence="7 8">JC819</strain>
    </source>
</reference>
<sequence>MSKYVKDLVTRDIKRRLEGVEDAVLVSCVGMDANTTNELRGELAEKNITIFVVKKALARRATEGTSLAPAFEGANGQLAVCFGGDDFVSLVKEVVRLDKDETKYADFVAQGGVMDGERLDADGVKAVSKWPSREEQIATLVGQILGPGATLSAAMLGPGKMLNSQLKKISEGEGDE</sequence>
<dbReference type="Pfam" id="PF00466">
    <property type="entry name" value="Ribosomal_L10"/>
    <property type="match status" value="1"/>
</dbReference>
<dbReference type="Gene3D" id="3.30.70.1730">
    <property type="match status" value="1"/>
</dbReference>
<accession>A0ABT7PMP5</accession>
<dbReference type="SUPFAM" id="SSF160369">
    <property type="entry name" value="Ribosomal protein L10-like"/>
    <property type="match status" value="1"/>
</dbReference>
<dbReference type="RefSeq" id="WP_149498775.1">
    <property type="nucleotide sequence ID" value="NZ_CP141221.1"/>
</dbReference>
<comment type="similarity">
    <text evidence="2">Belongs to the universal ribosomal protein uL10 family.</text>
</comment>
<dbReference type="Proteomes" id="UP001239462">
    <property type="component" value="Unassembled WGS sequence"/>
</dbReference>
<dbReference type="EMBL" id="JASZZN010000016">
    <property type="protein sequence ID" value="MDM4017782.1"/>
    <property type="molecule type" value="Genomic_DNA"/>
</dbReference>
<dbReference type="InterPro" id="IPR001790">
    <property type="entry name" value="Ribosomal_uL10"/>
</dbReference>
<keyword evidence="4" id="KW-0687">Ribonucleoprotein</keyword>
<dbReference type="NCBIfam" id="NF000955">
    <property type="entry name" value="PRK00099.1-1"/>
    <property type="match status" value="1"/>
</dbReference>
<dbReference type="CDD" id="cd05797">
    <property type="entry name" value="Ribosomal_L10"/>
    <property type="match status" value="1"/>
</dbReference>
<proteinExistence type="inferred from homology"/>
<protein>
    <recommendedName>
        <fullName evidence="5">Large ribosomal subunit protein uL10</fullName>
    </recommendedName>
    <alternativeName>
        <fullName evidence="6">50S ribosomal protein L10</fullName>
    </alternativeName>
</protein>
<evidence type="ECO:0000256" key="6">
    <source>
        <dbReference type="ARBA" id="ARBA00035502"/>
    </source>
</evidence>
<evidence type="ECO:0000313" key="7">
    <source>
        <dbReference type="EMBL" id="MDM4017782.1"/>
    </source>
</evidence>
<keyword evidence="8" id="KW-1185">Reference proteome</keyword>
<dbReference type="InterPro" id="IPR043141">
    <property type="entry name" value="Ribosomal_uL10-like_sf"/>
</dbReference>
<evidence type="ECO:0000256" key="1">
    <source>
        <dbReference type="ARBA" id="ARBA00002633"/>
    </source>
</evidence>
<dbReference type="PANTHER" id="PTHR11560">
    <property type="entry name" value="39S RIBOSOMAL PROTEIN L10, MITOCHONDRIAL"/>
    <property type="match status" value="1"/>
</dbReference>
<dbReference type="GO" id="GO:0005840">
    <property type="term" value="C:ribosome"/>
    <property type="evidence" value="ECO:0007669"/>
    <property type="project" value="UniProtKB-KW"/>
</dbReference>
<comment type="caution">
    <text evidence="7">The sequence shown here is derived from an EMBL/GenBank/DDBJ whole genome shotgun (WGS) entry which is preliminary data.</text>
</comment>